<feature type="compositionally biased region" description="Low complexity" evidence="1">
    <location>
        <begin position="106"/>
        <end position="143"/>
    </location>
</feature>
<evidence type="ECO:0000256" key="1">
    <source>
        <dbReference type="SAM" id="MobiDB-lite"/>
    </source>
</evidence>
<dbReference type="eggNOG" id="ENOG502T7QQ">
    <property type="taxonomic scope" value="Eukaryota"/>
</dbReference>
<dbReference type="AlphaFoldDB" id="A0A0W0FZ45"/>
<organism evidence="2 3">
    <name type="scientific">Moniliophthora roreri</name>
    <name type="common">Frosty pod rot fungus</name>
    <name type="synonym">Monilia roreri</name>
    <dbReference type="NCBI Taxonomy" id="221103"/>
    <lineage>
        <taxon>Eukaryota</taxon>
        <taxon>Fungi</taxon>
        <taxon>Dikarya</taxon>
        <taxon>Basidiomycota</taxon>
        <taxon>Agaricomycotina</taxon>
        <taxon>Agaricomycetes</taxon>
        <taxon>Agaricomycetidae</taxon>
        <taxon>Agaricales</taxon>
        <taxon>Marasmiineae</taxon>
        <taxon>Marasmiaceae</taxon>
        <taxon>Moniliophthora</taxon>
    </lineage>
</organism>
<feature type="region of interest" description="Disordered" evidence="1">
    <location>
        <begin position="246"/>
        <end position="334"/>
    </location>
</feature>
<comment type="caution">
    <text evidence="2">The sequence shown here is derived from an EMBL/GenBank/DDBJ whole genome shotgun (WGS) entry which is preliminary data.</text>
</comment>
<dbReference type="Proteomes" id="UP000054988">
    <property type="component" value="Unassembled WGS sequence"/>
</dbReference>
<sequence>MTGSKSFFSTNLKRKRLADFCHLLGSSSSRSGREELKMIVEDATEDSNESRTSCSSLALTNESNGSGRMTPRLVDTWVSKEDEDILEPNSSLLCAPRPAPRPPTPSHSLASSPSPSRSPSPSLYASPYSTPSSSSTGLPLTPNSEDEFPVQSRRVRSIKPLTIVKRGPSPNIFLDTDDVDAKDSASFESPCSKLAGAVLSPSYLSFSDDEDDDDEEEDASDFEWYFNELSTLLTLRSAMPQHASIVGRTSKHSSRPESIYIPPSSFRTSKPLPKLPSNQLDPSYPRESIQTVHTLVKPPTPPPKEKATKRPVALPLRRPPPRISVPTPVGDESDSFMDMFSPISERVAEAQSARERSLSSEGTALLRELQFEVGIGEQTKLPASLPTSPSAEAHAFEEEEMEWNVPRAAQLRSRWSSSTIGTLYNEAQRSRSPIPTTITRFFGSPQKTRP</sequence>
<feature type="region of interest" description="Disordered" evidence="1">
    <location>
        <begin position="25"/>
        <end position="70"/>
    </location>
</feature>
<accession>A0A0W0FZ45</accession>
<gene>
    <name evidence="2" type="ORF">WG66_5886</name>
</gene>
<evidence type="ECO:0000313" key="2">
    <source>
        <dbReference type="EMBL" id="KTB41534.1"/>
    </source>
</evidence>
<feature type="region of interest" description="Disordered" evidence="1">
    <location>
        <begin position="88"/>
        <end position="153"/>
    </location>
</feature>
<dbReference type="EMBL" id="LATX01001445">
    <property type="protein sequence ID" value="KTB41534.1"/>
    <property type="molecule type" value="Genomic_DNA"/>
</dbReference>
<reference evidence="2 3" key="1">
    <citation type="submission" date="2015-12" db="EMBL/GenBank/DDBJ databases">
        <title>Draft genome sequence of Moniliophthora roreri, the causal agent of frosty pod rot of cacao.</title>
        <authorList>
            <person name="Aime M.C."/>
            <person name="Diaz-Valderrama J.R."/>
            <person name="Kijpornyongpan T."/>
            <person name="Phillips-Mora W."/>
        </authorList>
    </citation>
    <scope>NUCLEOTIDE SEQUENCE [LARGE SCALE GENOMIC DNA]</scope>
    <source>
        <strain evidence="2 3">MCA 2952</strain>
    </source>
</reference>
<protein>
    <submittedName>
        <fullName evidence="2">Uncharacterized protein</fullName>
    </submittedName>
</protein>
<feature type="compositionally biased region" description="Polar residues" evidence="1">
    <location>
        <begin position="50"/>
        <end position="67"/>
    </location>
</feature>
<feature type="region of interest" description="Disordered" evidence="1">
    <location>
        <begin position="426"/>
        <end position="450"/>
    </location>
</feature>
<name>A0A0W0FZ45_MONRR</name>
<proteinExistence type="predicted"/>
<feature type="region of interest" description="Disordered" evidence="1">
    <location>
        <begin position="380"/>
        <end position="402"/>
    </location>
</feature>
<feature type="compositionally biased region" description="Basic and acidic residues" evidence="1">
    <location>
        <begin position="31"/>
        <end position="40"/>
    </location>
</feature>
<evidence type="ECO:0000313" key="3">
    <source>
        <dbReference type="Proteomes" id="UP000054988"/>
    </source>
</evidence>